<dbReference type="Proteomes" id="UP000243686">
    <property type="component" value="Unassembled WGS sequence"/>
</dbReference>
<evidence type="ECO:0000313" key="4">
    <source>
        <dbReference type="Proteomes" id="UP000243686"/>
    </source>
</evidence>
<reference evidence="3 4" key="1">
    <citation type="submission" date="2015-03" db="EMBL/GenBank/DDBJ databases">
        <title>Draft genome of the nematode, Opisthorchis viverrini.</title>
        <authorList>
            <person name="Mitreva M."/>
        </authorList>
    </citation>
    <scope>NUCLEOTIDE SEQUENCE [LARGE SCALE GENOMIC DNA]</scope>
    <source>
        <strain evidence="3">Khon Kaen</strain>
    </source>
</reference>
<feature type="domain" description="26S proteasome regulatory subunit RPN2 C-terminal" evidence="2">
    <location>
        <begin position="2"/>
        <end position="50"/>
    </location>
</feature>
<evidence type="ECO:0000259" key="2">
    <source>
        <dbReference type="Pfam" id="PF18004"/>
    </source>
</evidence>
<name>A0A1S8WP58_OPIVI</name>
<gene>
    <name evidence="3" type="ORF">X801_08004</name>
</gene>
<dbReference type="InterPro" id="IPR040623">
    <property type="entry name" value="RPN2_C"/>
</dbReference>
<feature type="region of interest" description="Disordered" evidence="1">
    <location>
        <begin position="56"/>
        <end position="205"/>
    </location>
</feature>
<accession>A0A1S8WP58</accession>
<organism evidence="3 4">
    <name type="scientific">Opisthorchis viverrini</name>
    <name type="common">Southeast Asian liver fluke</name>
    <dbReference type="NCBI Taxonomy" id="6198"/>
    <lineage>
        <taxon>Eukaryota</taxon>
        <taxon>Metazoa</taxon>
        <taxon>Spiralia</taxon>
        <taxon>Lophotrochozoa</taxon>
        <taxon>Platyhelminthes</taxon>
        <taxon>Trematoda</taxon>
        <taxon>Digenea</taxon>
        <taxon>Opisthorchiida</taxon>
        <taxon>Opisthorchiata</taxon>
        <taxon>Opisthorchiidae</taxon>
        <taxon>Opisthorchis</taxon>
    </lineage>
</organism>
<feature type="compositionally biased region" description="Low complexity" evidence="1">
    <location>
        <begin position="148"/>
        <end position="168"/>
    </location>
</feature>
<proteinExistence type="predicted"/>
<keyword evidence="4" id="KW-1185">Reference proteome</keyword>
<sequence>MLNNPARVMRVQQRVMALPESSRYYTLKPITQAGILMVHDRRPQDAEVLVEIVHGHGPTGDRNITSASAAGTTGVAGLPVPGTGGSEARVTEKADVEMSGAAGTTPSSGTKRDKSKTSASARHGKSGSSSNVEPSPPEPFLYVEEGTEPPVTAVPPTTSTSATVAAKEAPSHEPMEVEEEPSEGGVGSNKKDKEDKSEKKDDVKK</sequence>
<protein>
    <recommendedName>
        <fullName evidence="2">26S proteasome regulatory subunit RPN2 C-terminal domain-containing protein</fullName>
    </recommendedName>
</protein>
<feature type="compositionally biased region" description="Basic and acidic residues" evidence="1">
    <location>
        <begin position="189"/>
        <end position="205"/>
    </location>
</feature>
<dbReference type="AlphaFoldDB" id="A0A1S8WP58"/>
<evidence type="ECO:0000256" key="1">
    <source>
        <dbReference type="SAM" id="MobiDB-lite"/>
    </source>
</evidence>
<feature type="compositionally biased region" description="Low complexity" evidence="1">
    <location>
        <begin position="65"/>
        <end position="77"/>
    </location>
</feature>
<evidence type="ECO:0000313" key="3">
    <source>
        <dbReference type="EMBL" id="OON16185.1"/>
    </source>
</evidence>
<dbReference type="EMBL" id="KV898444">
    <property type="protein sequence ID" value="OON16185.1"/>
    <property type="molecule type" value="Genomic_DNA"/>
</dbReference>
<dbReference type="Pfam" id="PF18004">
    <property type="entry name" value="RPN2_C"/>
    <property type="match status" value="1"/>
</dbReference>